<accession>A0A0C3QM87</accession>
<gene>
    <name evidence="2" type="ORF">M407DRAFT_17292</name>
</gene>
<evidence type="ECO:0000256" key="1">
    <source>
        <dbReference type="SAM" id="MobiDB-lite"/>
    </source>
</evidence>
<feature type="region of interest" description="Disordered" evidence="1">
    <location>
        <begin position="364"/>
        <end position="400"/>
    </location>
</feature>
<dbReference type="EMBL" id="KN822945">
    <property type="protein sequence ID" value="KIO34040.1"/>
    <property type="molecule type" value="Genomic_DNA"/>
</dbReference>
<organism evidence="2 3">
    <name type="scientific">Tulasnella calospora MUT 4182</name>
    <dbReference type="NCBI Taxonomy" id="1051891"/>
    <lineage>
        <taxon>Eukaryota</taxon>
        <taxon>Fungi</taxon>
        <taxon>Dikarya</taxon>
        <taxon>Basidiomycota</taxon>
        <taxon>Agaricomycotina</taxon>
        <taxon>Agaricomycetes</taxon>
        <taxon>Cantharellales</taxon>
        <taxon>Tulasnellaceae</taxon>
        <taxon>Tulasnella</taxon>
    </lineage>
</organism>
<feature type="region of interest" description="Disordered" evidence="1">
    <location>
        <begin position="85"/>
        <end position="198"/>
    </location>
</feature>
<dbReference type="HOGENOM" id="CLU_672993_0_0_1"/>
<dbReference type="OrthoDB" id="3240165at2759"/>
<reference evidence="2 3" key="1">
    <citation type="submission" date="2014-04" db="EMBL/GenBank/DDBJ databases">
        <authorList>
            <consortium name="DOE Joint Genome Institute"/>
            <person name="Kuo A."/>
            <person name="Girlanda M."/>
            <person name="Perotto S."/>
            <person name="Kohler A."/>
            <person name="Nagy L.G."/>
            <person name="Floudas D."/>
            <person name="Copeland A."/>
            <person name="Barry K.W."/>
            <person name="Cichocki N."/>
            <person name="Veneault-Fourrey C."/>
            <person name="LaButti K."/>
            <person name="Lindquist E.A."/>
            <person name="Lipzen A."/>
            <person name="Lundell T."/>
            <person name="Morin E."/>
            <person name="Murat C."/>
            <person name="Sun H."/>
            <person name="Tunlid A."/>
            <person name="Henrissat B."/>
            <person name="Grigoriev I.V."/>
            <person name="Hibbett D.S."/>
            <person name="Martin F."/>
            <person name="Nordberg H.P."/>
            <person name="Cantor M.N."/>
            <person name="Hua S.X."/>
        </authorList>
    </citation>
    <scope>NUCLEOTIDE SEQUENCE [LARGE SCALE GENOMIC DNA]</scope>
    <source>
        <strain evidence="2 3">MUT 4182</strain>
    </source>
</reference>
<reference evidence="3" key="2">
    <citation type="submission" date="2015-01" db="EMBL/GenBank/DDBJ databases">
        <title>Evolutionary Origins and Diversification of the Mycorrhizal Mutualists.</title>
        <authorList>
            <consortium name="DOE Joint Genome Institute"/>
            <consortium name="Mycorrhizal Genomics Consortium"/>
            <person name="Kohler A."/>
            <person name="Kuo A."/>
            <person name="Nagy L.G."/>
            <person name="Floudas D."/>
            <person name="Copeland A."/>
            <person name="Barry K.W."/>
            <person name="Cichocki N."/>
            <person name="Veneault-Fourrey C."/>
            <person name="LaButti K."/>
            <person name="Lindquist E.A."/>
            <person name="Lipzen A."/>
            <person name="Lundell T."/>
            <person name="Morin E."/>
            <person name="Murat C."/>
            <person name="Riley R."/>
            <person name="Ohm R."/>
            <person name="Sun H."/>
            <person name="Tunlid A."/>
            <person name="Henrissat B."/>
            <person name="Grigoriev I.V."/>
            <person name="Hibbett D.S."/>
            <person name="Martin F."/>
        </authorList>
    </citation>
    <scope>NUCLEOTIDE SEQUENCE [LARGE SCALE GENOMIC DNA]</scope>
    <source>
        <strain evidence="3">MUT 4182</strain>
    </source>
</reference>
<name>A0A0C3QM87_9AGAM</name>
<proteinExistence type="predicted"/>
<evidence type="ECO:0000313" key="3">
    <source>
        <dbReference type="Proteomes" id="UP000054248"/>
    </source>
</evidence>
<sequence length="409" mass="46095">MLVFRGIDRPQGRLVDHPDYEYGEGLRSYRFPASPFGSPERTAEGFVIESPDSSMYSSYPRSVSSASDTSYYEVDSYHPFAMHAPQSSPSYASSSPSEWGSSWGGDERPANGVWSPTFGPRPPIDNGIPSHGSQAPRDSHKGEQYRDEDHWEGNDSSLHQELPFERPANSSFKGLDSASSEIPQEYLESEFSPDRRKRSLSSEEIKSLAPFHIICWASAGHEKLWTPKDPHIRKILDAYLAEDSRGLEPGLYLWHDECGEERTLHVFEPKTHTSCDQAQWKETSIADAKEPYPLPPRLANLQVGFVSVMPRKGRDEDEEILVPDNCISTILSADKRWKVCDLPAGFVYRWREVSGATFMLDTGPSQFESSTRQSETFGAQDIRHPSGARRNLKSDDGPQKDFRGWIIDD</sequence>
<dbReference type="Proteomes" id="UP000054248">
    <property type="component" value="Unassembled WGS sequence"/>
</dbReference>
<feature type="compositionally biased region" description="Polar residues" evidence="1">
    <location>
        <begin position="168"/>
        <end position="182"/>
    </location>
</feature>
<feature type="compositionally biased region" description="Low complexity" evidence="1">
    <location>
        <begin position="85"/>
        <end position="101"/>
    </location>
</feature>
<protein>
    <submittedName>
        <fullName evidence="2">Uncharacterized protein</fullName>
    </submittedName>
</protein>
<feature type="compositionally biased region" description="Polar residues" evidence="1">
    <location>
        <begin position="364"/>
        <end position="377"/>
    </location>
</feature>
<keyword evidence="3" id="KW-1185">Reference proteome</keyword>
<dbReference type="AlphaFoldDB" id="A0A0C3QM87"/>
<evidence type="ECO:0000313" key="2">
    <source>
        <dbReference type="EMBL" id="KIO34040.1"/>
    </source>
</evidence>
<feature type="compositionally biased region" description="Basic and acidic residues" evidence="1">
    <location>
        <begin position="137"/>
        <end position="153"/>
    </location>
</feature>